<accession>A0ABQ9HTG7</accession>
<evidence type="ECO:0000313" key="3">
    <source>
        <dbReference type="EMBL" id="KAJ8887674.1"/>
    </source>
</evidence>
<proteinExistence type="predicted"/>
<keyword evidence="2" id="KW-0472">Membrane</keyword>
<feature type="transmembrane region" description="Helical" evidence="2">
    <location>
        <begin position="142"/>
        <end position="161"/>
    </location>
</feature>
<evidence type="ECO:0000313" key="4">
    <source>
        <dbReference type="Proteomes" id="UP001159363"/>
    </source>
</evidence>
<keyword evidence="2" id="KW-1133">Transmembrane helix</keyword>
<sequence length="382" mass="43104">MADDDETTRRPGGSGSDTPLPLTKNPLYQELHPLLQYRRNPPLVENLGRKNHGSSHKSRNIEGLSCGNHIPHHTLSHNCTILFLAKHQKQLMNEDCLIAVALDLALKKRRKKRSQGSKTWYLKRNSLSHVNLMKDFRLKTMLFVELFTVLLMLLHPMTPIIQKQDTNIKEAITPHGRLSATLRFLVSGSTYQNHRFHNVISTPSLSKIIPETCKAIIEALKNYEMVSNAYKVHNKHIDSQKIVTNTLKQINGVIVPMEVIYAGEINLAFSGYSIHGLVVAAKLKNSLVEALASKNVPVMAVESKNVIDGYQFPNCLGAVDSKHVRIMLPTGSGSLYWNYKKFHNIVLMDIMDSNYEFIIFDLPPDENPKDSTTKLPYVIVGH</sequence>
<reference evidence="3 4" key="1">
    <citation type="submission" date="2023-02" db="EMBL/GenBank/DDBJ databases">
        <title>LHISI_Scaffold_Assembly.</title>
        <authorList>
            <person name="Stuart O.P."/>
            <person name="Cleave R."/>
            <person name="Magrath M.J.L."/>
            <person name="Mikheyev A.S."/>
        </authorList>
    </citation>
    <scope>NUCLEOTIDE SEQUENCE [LARGE SCALE GENOMIC DNA]</scope>
    <source>
        <strain evidence="3">Daus_M_001</strain>
        <tissue evidence="3">Leg muscle</tissue>
    </source>
</reference>
<protein>
    <recommendedName>
        <fullName evidence="5">DDE Tnp4 domain-containing protein</fullName>
    </recommendedName>
</protein>
<comment type="caution">
    <text evidence="3">The sequence shown here is derived from an EMBL/GenBank/DDBJ whole genome shotgun (WGS) entry which is preliminary data.</text>
</comment>
<organism evidence="3 4">
    <name type="scientific">Dryococelus australis</name>
    <dbReference type="NCBI Taxonomy" id="614101"/>
    <lineage>
        <taxon>Eukaryota</taxon>
        <taxon>Metazoa</taxon>
        <taxon>Ecdysozoa</taxon>
        <taxon>Arthropoda</taxon>
        <taxon>Hexapoda</taxon>
        <taxon>Insecta</taxon>
        <taxon>Pterygota</taxon>
        <taxon>Neoptera</taxon>
        <taxon>Polyneoptera</taxon>
        <taxon>Phasmatodea</taxon>
        <taxon>Verophasmatodea</taxon>
        <taxon>Anareolatae</taxon>
        <taxon>Phasmatidae</taxon>
        <taxon>Eurycanthinae</taxon>
        <taxon>Dryococelus</taxon>
    </lineage>
</organism>
<name>A0ABQ9HTG7_9NEOP</name>
<evidence type="ECO:0000256" key="1">
    <source>
        <dbReference type="SAM" id="MobiDB-lite"/>
    </source>
</evidence>
<dbReference type="EMBL" id="JARBHB010000004">
    <property type="protein sequence ID" value="KAJ8887674.1"/>
    <property type="molecule type" value="Genomic_DNA"/>
</dbReference>
<evidence type="ECO:0008006" key="5">
    <source>
        <dbReference type="Google" id="ProtNLM"/>
    </source>
</evidence>
<feature type="region of interest" description="Disordered" evidence="1">
    <location>
        <begin position="1"/>
        <end position="25"/>
    </location>
</feature>
<dbReference type="Proteomes" id="UP001159363">
    <property type="component" value="Chromosome X"/>
</dbReference>
<gene>
    <name evidence="3" type="ORF">PR048_013892</name>
</gene>
<evidence type="ECO:0000256" key="2">
    <source>
        <dbReference type="SAM" id="Phobius"/>
    </source>
</evidence>
<keyword evidence="2" id="KW-0812">Transmembrane</keyword>
<keyword evidence="4" id="KW-1185">Reference proteome</keyword>